<feature type="compositionally biased region" description="Low complexity" evidence="1">
    <location>
        <begin position="517"/>
        <end position="527"/>
    </location>
</feature>
<dbReference type="Proteomes" id="UP000738325">
    <property type="component" value="Unassembled WGS sequence"/>
</dbReference>
<reference evidence="2" key="1">
    <citation type="journal article" date="2020" name="Fungal Divers.">
        <title>Resolving the Mortierellaceae phylogeny through synthesis of multi-gene phylogenetics and phylogenomics.</title>
        <authorList>
            <person name="Vandepol N."/>
            <person name="Liber J."/>
            <person name="Desiro A."/>
            <person name="Na H."/>
            <person name="Kennedy M."/>
            <person name="Barry K."/>
            <person name="Grigoriev I.V."/>
            <person name="Miller A.N."/>
            <person name="O'Donnell K."/>
            <person name="Stajich J.E."/>
            <person name="Bonito G."/>
        </authorList>
    </citation>
    <scope>NUCLEOTIDE SEQUENCE</scope>
    <source>
        <strain evidence="2">REB-010B</strain>
    </source>
</reference>
<dbReference type="EMBL" id="JAAAIP010000010">
    <property type="protein sequence ID" value="KAG0329838.1"/>
    <property type="molecule type" value="Genomic_DNA"/>
</dbReference>
<dbReference type="OrthoDB" id="2432046at2759"/>
<feature type="compositionally biased region" description="Polar residues" evidence="1">
    <location>
        <begin position="500"/>
        <end position="514"/>
    </location>
</feature>
<comment type="caution">
    <text evidence="2">The sequence shown here is derived from an EMBL/GenBank/DDBJ whole genome shotgun (WGS) entry which is preliminary data.</text>
</comment>
<accession>A0A9P6RU21</accession>
<name>A0A9P6RU21_9FUNG</name>
<dbReference type="AlphaFoldDB" id="A0A9P6RU21"/>
<evidence type="ECO:0000313" key="3">
    <source>
        <dbReference type="Proteomes" id="UP000738325"/>
    </source>
</evidence>
<gene>
    <name evidence="2" type="ORF">BGZ99_000067</name>
</gene>
<evidence type="ECO:0000313" key="2">
    <source>
        <dbReference type="EMBL" id="KAG0329838.1"/>
    </source>
</evidence>
<protein>
    <submittedName>
        <fullName evidence="2">Uncharacterized protein</fullName>
    </submittedName>
</protein>
<sequence length="741" mass="83003">MNLCRDNIGDFCHGGELQDFMDVTGFSAALDALPTMPDLPQDQQDVLDSLFKGKVTLEELSERTDGRMKIPNPVPELNRYLFTSFQPFCSILMNGGINQDMNERQYFRDFVVELLRGALSVHNIPYMWPMILMLRDNASAARQHSPLSPLVRAHRNRLQEMRQQPNQPFKLSRASIALTTYVDYGEDIGGMFFRFQLDGIDLVNDCKIMPTVDNLGCFLSVNAIWDTAFDLDLKPATIKQISKSLTKPQFKFAREDQLLLLDLKALTRQPRTGNNELQDALIHIFHSFEGRLRNAPSLLGGLVFSSAPSYILEQVGQMLGDMIRCYIRAFVSELKKRVAIWSPEWAKSQEGSAFLETIGDNGLSPLHDPLSVFWVLNTTLPTSKRCRGSLRFAYLPMLGYKDKVCVISESQLLQAILRPISGKETRGKVVKLFGSTKDASSSTYKQAKVNVKAAIKNHILNSGGCARSRKYVLADTLHTDGYQLKIHAYSLAHPKKKAETSGNHSAETSTSTNRLEAASASSTSSTRSKMKYLKEAIPNLETLQKEFGDQDSHVIFAIYPGIKNTATAVITDSLVPTKAWNVVLSRGSHVLSSQRHAQMPERHKKDRRYRGEGTMSVYDLESDIKPLQTGDDSGRDLALRFKNIKDSFQEYSKTVFVVEKDLREFYGSKSSKVAKYRKDQGEKAEVGRAIGGMIKATRAQADMPNVEKRKALVVIGDGDFRGKNGGPVQANKFITQLQSRE</sequence>
<organism evidence="2 3">
    <name type="scientific">Dissophora globulifera</name>
    <dbReference type="NCBI Taxonomy" id="979702"/>
    <lineage>
        <taxon>Eukaryota</taxon>
        <taxon>Fungi</taxon>
        <taxon>Fungi incertae sedis</taxon>
        <taxon>Mucoromycota</taxon>
        <taxon>Mortierellomycotina</taxon>
        <taxon>Mortierellomycetes</taxon>
        <taxon>Mortierellales</taxon>
        <taxon>Mortierellaceae</taxon>
        <taxon>Dissophora</taxon>
    </lineage>
</organism>
<keyword evidence="3" id="KW-1185">Reference proteome</keyword>
<proteinExistence type="predicted"/>
<feature type="region of interest" description="Disordered" evidence="1">
    <location>
        <begin position="495"/>
        <end position="528"/>
    </location>
</feature>
<evidence type="ECO:0000256" key="1">
    <source>
        <dbReference type="SAM" id="MobiDB-lite"/>
    </source>
</evidence>